<dbReference type="EMBL" id="CCKQ01006478">
    <property type="protein sequence ID" value="CDW77789.1"/>
    <property type="molecule type" value="Genomic_DNA"/>
</dbReference>
<evidence type="ECO:0000256" key="2">
    <source>
        <dbReference type="SAM" id="MobiDB-lite"/>
    </source>
</evidence>
<keyword evidence="4" id="KW-1185">Reference proteome</keyword>
<evidence type="ECO:0000313" key="4">
    <source>
        <dbReference type="Proteomes" id="UP000039865"/>
    </source>
</evidence>
<evidence type="ECO:0000256" key="1">
    <source>
        <dbReference type="SAM" id="Coils"/>
    </source>
</evidence>
<dbReference type="InParanoid" id="A0A078A6F8"/>
<proteinExistence type="predicted"/>
<feature type="coiled-coil region" evidence="1">
    <location>
        <begin position="901"/>
        <end position="940"/>
    </location>
</feature>
<feature type="region of interest" description="Disordered" evidence="2">
    <location>
        <begin position="614"/>
        <end position="643"/>
    </location>
</feature>
<organism evidence="3 4">
    <name type="scientific">Stylonychia lemnae</name>
    <name type="common">Ciliate</name>
    <dbReference type="NCBI Taxonomy" id="5949"/>
    <lineage>
        <taxon>Eukaryota</taxon>
        <taxon>Sar</taxon>
        <taxon>Alveolata</taxon>
        <taxon>Ciliophora</taxon>
        <taxon>Intramacronucleata</taxon>
        <taxon>Spirotrichea</taxon>
        <taxon>Stichotrichia</taxon>
        <taxon>Sporadotrichida</taxon>
        <taxon>Oxytrichidae</taxon>
        <taxon>Stylonychinae</taxon>
        <taxon>Stylonychia</taxon>
    </lineage>
</organism>
<name>A0A078A6F8_STYLE</name>
<feature type="region of interest" description="Disordered" evidence="2">
    <location>
        <begin position="251"/>
        <end position="275"/>
    </location>
</feature>
<dbReference type="AlphaFoldDB" id="A0A078A6F8"/>
<protein>
    <submittedName>
        <fullName evidence="3">Uncharacterized protein</fullName>
    </submittedName>
</protein>
<feature type="compositionally biased region" description="Polar residues" evidence="2">
    <location>
        <begin position="259"/>
        <end position="274"/>
    </location>
</feature>
<feature type="region of interest" description="Disordered" evidence="2">
    <location>
        <begin position="720"/>
        <end position="755"/>
    </location>
</feature>
<feature type="compositionally biased region" description="Basic and acidic residues" evidence="2">
    <location>
        <begin position="623"/>
        <end position="643"/>
    </location>
</feature>
<evidence type="ECO:0000313" key="3">
    <source>
        <dbReference type="EMBL" id="CDW77789.1"/>
    </source>
</evidence>
<gene>
    <name evidence="3" type="primary">Contig17065.g18181</name>
    <name evidence="3" type="ORF">STYLEM_6755</name>
</gene>
<reference evidence="3 4" key="1">
    <citation type="submission" date="2014-06" db="EMBL/GenBank/DDBJ databases">
        <authorList>
            <person name="Swart Estienne"/>
        </authorList>
    </citation>
    <scope>NUCLEOTIDE SEQUENCE [LARGE SCALE GENOMIC DNA]</scope>
    <source>
        <strain evidence="3 4">130c</strain>
    </source>
</reference>
<keyword evidence="1" id="KW-0175">Coiled coil</keyword>
<feature type="region of interest" description="Disordered" evidence="2">
    <location>
        <begin position="293"/>
        <end position="323"/>
    </location>
</feature>
<accession>A0A078A6F8</accession>
<dbReference type="Proteomes" id="UP000039865">
    <property type="component" value="Unassembled WGS sequence"/>
</dbReference>
<feature type="compositionally biased region" description="Low complexity" evidence="2">
    <location>
        <begin position="730"/>
        <end position="745"/>
    </location>
</feature>
<sequence length="1013" mass="117200">MSNVPLPNINSQSQVKAFILKQADLLNYRDIAAKKKNEKMQISQRTSDQSIIETSVISNVNGSCNNNFNATLSGDKKQLAKQCSAVDPHLIQSVNRIAGAINAAGSELNAEDPSQITFRSKSTMLKTQNSSGSLGLQRQPSIVNKYKDIQSKINSRSQMPRASIMFQPKDLIDLVLEKESQKNNKVQKQKTKKMDSILSPIESEGKYKNIIDQIDESEYVDDFEETSSFTDENKNYQGLNQQMLLPNIKNENNLEKNNSGQTYLNSKSFSSMGRSQREGLKFDLKIDLLDDQEDGQKTSKNQGRTPYSGLLRKNSNTQSLGHSRFRRTNTKSFNFLLTSIQEQVNNHEPNIQIEPLDDLTDKYQPQSTQENLQGKENNQSSKYLNNLTLNHSQKSFNTQSKYSQMQRQEILNKIGEHIKILIQNMGDSNDPHMFQMKNRRSAGGVNKSFDHAMFDHVQSEALKKKDQQNFHNYLLMRKGINLDYKEEYKIQQFSKQFERRAFNPAVKQKKDSVMTQLMTTFTNKSYLNTLKKSNLEISDQLLKMGMNYDNYKSLAQQVNSNYHFKNQRISLRERNKQYILRQDSEKHKKDLEQHSSPEQKKIFKQLRQILKRQDIATTPMDDEIQKKEKSPEQVKSQEKKQDTGIKIKDKMQALNLSINTGGKFKSTYSVQQSPQSISVFEQKNDGKILDVLNEKGFSSMIEALNIQYKAQEPVDSPFLRRYQNQPNSQSGMLSPSLSGKKSLGGQTPLSPGRRKKLINPKFLLNDLFLNQGTKALDKKVSSVKFSGGIPHHSMSHKKMNDSEIQEFSKYVNYLLLKSSDDFIKHKFKKFQEKTSPERSLQYDSFDKQQNTFFERMKEDSKCRQFLDKVIKEVRENGEERKLQRLRKLTEITNFMKDNIIVEDEQYLIKQIREEINKLDENELSKQLFSLRNKKKKLTSRSYSDMKQNSIFGQRKSINVIPITEKKMSIPVIQNDAQSMIKNFMERRMTKLLDPLQAPNSLRDIKISITQEML</sequence>